<evidence type="ECO:0000313" key="4">
    <source>
        <dbReference type="EMBL" id="WVX51343.1"/>
    </source>
</evidence>
<dbReference type="InterPro" id="IPR037359">
    <property type="entry name" value="NST/OST"/>
</dbReference>
<evidence type="ECO:0000256" key="1">
    <source>
        <dbReference type="ARBA" id="ARBA00022679"/>
    </source>
</evidence>
<dbReference type="PANTHER" id="PTHR10605">
    <property type="entry name" value="HEPARAN SULFATE SULFOTRANSFERASE"/>
    <property type="match status" value="1"/>
</dbReference>
<sequence length="279" mass="31528">MTLPNYFYGGPPKAGSSWIYTLLSTHPDVFVPDGKYVQFFTDFYDRGIDWYAQCYAGARVDQVARCDLTTDYLFVPEAAERLARHVPDARVFFSLRNPAERDWSAYQHLLRTGQAHGPLEQEADTAHRLLSTCSAYSDAIERSWRLFGKENTHILWFEDIRSQPQAAADSLFDFLGVVRREIPQADTGAKNVARAARNTRLNGVLKQGAVALRAAGLSTVLGKLKSNPLLDKVLFSADRVPKLRDQPEAWNFLADRHTGEIDRLETLLGRDLTAWRARP</sequence>
<dbReference type="SUPFAM" id="SSF52540">
    <property type="entry name" value="P-loop containing nucleoside triphosphate hydrolases"/>
    <property type="match status" value="1"/>
</dbReference>
<keyword evidence="2" id="KW-0325">Glycoprotein</keyword>
<protein>
    <recommendedName>
        <fullName evidence="3">Sulfotransferase domain-containing protein</fullName>
    </recommendedName>
</protein>
<dbReference type="RefSeq" id="WP_187428519.1">
    <property type="nucleotide sequence ID" value="NZ_CP143423.1"/>
</dbReference>
<dbReference type="PANTHER" id="PTHR10605:SF56">
    <property type="entry name" value="BIFUNCTIONAL HEPARAN SULFATE N-DEACETYLASE_N-SULFOTRANSFERASE"/>
    <property type="match status" value="1"/>
</dbReference>
<dbReference type="Proteomes" id="UP001318682">
    <property type="component" value="Chromosome"/>
</dbReference>
<dbReference type="InterPro" id="IPR027417">
    <property type="entry name" value="P-loop_NTPase"/>
</dbReference>
<dbReference type="Gene3D" id="3.40.50.300">
    <property type="entry name" value="P-loop containing nucleotide triphosphate hydrolases"/>
    <property type="match status" value="1"/>
</dbReference>
<feature type="domain" description="Sulfotransferase" evidence="3">
    <location>
        <begin position="10"/>
        <end position="178"/>
    </location>
</feature>
<organism evidence="4 5">
    <name type="scientific">Roseobacter fucihabitans</name>
    <dbReference type="NCBI Taxonomy" id="1537242"/>
    <lineage>
        <taxon>Bacteria</taxon>
        <taxon>Pseudomonadati</taxon>
        <taxon>Pseudomonadota</taxon>
        <taxon>Alphaproteobacteria</taxon>
        <taxon>Rhodobacterales</taxon>
        <taxon>Roseobacteraceae</taxon>
        <taxon>Roseobacter</taxon>
    </lineage>
</organism>
<name>A0ABZ2C091_9RHOB</name>
<dbReference type="InterPro" id="IPR000863">
    <property type="entry name" value="Sulfotransferase_dom"/>
</dbReference>
<evidence type="ECO:0000259" key="3">
    <source>
        <dbReference type="Pfam" id="PF00685"/>
    </source>
</evidence>
<evidence type="ECO:0000256" key="2">
    <source>
        <dbReference type="ARBA" id="ARBA00023180"/>
    </source>
</evidence>
<gene>
    <name evidence="4" type="ORF">ROLI_044440</name>
</gene>
<reference evidence="4 5" key="1">
    <citation type="submission" date="2015-07" db="EMBL/GenBank/DDBJ databases">
        <authorList>
            <person name="Voget S."/>
            <person name="Dogs M."/>
            <person name="Brinkhoff T.H."/>
            <person name="Daniel R."/>
        </authorList>
    </citation>
    <scope>NUCLEOTIDE SEQUENCE [LARGE SCALE GENOMIC DNA]</scope>
    <source>
        <strain evidence="4 5">B14</strain>
    </source>
</reference>
<evidence type="ECO:0000313" key="5">
    <source>
        <dbReference type="Proteomes" id="UP001318682"/>
    </source>
</evidence>
<keyword evidence="1" id="KW-0808">Transferase</keyword>
<keyword evidence="5" id="KW-1185">Reference proteome</keyword>
<reference evidence="5" key="2">
    <citation type="submission" date="2024-01" db="EMBL/GenBank/DDBJ databases">
        <title>Roseobacter fucihabitans sp. nov., isolated from the brown alga Fucus spiralis.</title>
        <authorList>
            <person name="Hahnke S."/>
            <person name="Berger M."/>
            <person name="Schlingloff A."/>
            <person name="Athale I."/>
            <person name="Neumann-Schaal M."/>
            <person name="Adenaya A."/>
            <person name="Poehlein A."/>
            <person name="Daniel R."/>
            <person name="Pertersen J."/>
            <person name="Brinkhoff T."/>
        </authorList>
    </citation>
    <scope>NUCLEOTIDE SEQUENCE [LARGE SCALE GENOMIC DNA]</scope>
    <source>
        <strain evidence="5">B14</strain>
    </source>
</reference>
<dbReference type="Pfam" id="PF00685">
    <property type="entry name" value="Sulfotransfer_1"/>
    <property type="match status" value="1"/>
</dbReference>
<accession>A0ABZ2C091</accession>
<proteinExistence type="predicted"/>
<dbReference type="EMBL" id="CP143423">
    <property type="protein sequence ID" value="WVX51343.1"/>
    <property type="molecule type" value="Genomic_DNA"/>
</dbReference>